<protein>
    <submittedName>
        <fullName evidence="4">Collagenase</fullName>
    </submittedName>
</protein>
<dbReference type="OrthoDB" id="9807498at2"/>
<dbReference type="KEGG" id="cch:Cag_0547"/>
<dbReference type="eggNOG" id="COG0826">
    <property type="taxonomic scope" value="Bacteria"/>
</dbReference>
<evidence type="ECO:0000256" key="3">
    <source>
        <dbReference type="ARBA" id="ARBA00038374"/>
    </source>
</evidence>
<dbReference type="InterPro" id="IPR001539">
    <property type="entry name" value="Peptidase_U32"/>
</dbReference>
<dbReference type="HOGENOM" id="CLU_011540_0_1_10"/>
<dbReference type="Pfam" id="PF01136">
    <property type="entry name" value="Peptidase_U32"/>
    <property type="match status" value="1"/>
</dbReference>
<dbReference type="InterPro" id="IPR051454">
    <property type="entry name" value="RNA/ubiquinone_mod_enzymes"/>
</dbReference>
<evidence type="ECO:0000313" key="4">
    <source>
        <dbReference type="EMBL" id="ABB27820.1"/>
    </source>
</evidence>
<evidence type="ECO:0000256" key="2">
    <source>
        <dbReference type="ARBA" id="ARBA00022801"/>
    </source>
</evidence>
<comment type="similarity">
    <text evidence="3">Belongs to the peptidase U32 family.</text>
</comment>
<evidence type="ECO:0000256" key="1">
    <source>
        <dbReference type="ARBA" id="ARBA00022670"/>
    </source>
</evidence>
<sequence length="422" mass="46689">MTPLKSQPNHSIPQAELIAPAGDMTALVTALQAGADAVYFGAEGYNMRAGSNNFTNSDFATVRALCSKHNAKAYLALNTIIYDSELKQMRQSVESAKAAGIDAIICSDMAVIEACRQAEMPIHLSTQASVSNYNTLRFFAEQGAAMVVLARELTIEQVRHITRNIQHDSLPVRIECFVHGAMCVAVSGRCFLSQELFGRSANRGQCVQPCRRSYIITDPEENEELELGADYVMSPKDLCAIEFLDVLLDAGISAFKIEGRSRSPEYVHTTTTAYRQALNMCMQQRHQADFRNRYSALTASLKHDLATVYNRGFSNGFYFGKPMEAWAQTYGSQATEKKTYIGDINKYFPKAGIAELHIRARGLKQGDKLSILGVKSGMVTVIADSFLTNDQPNTEAIKGDSVTFKCPPVRKNDKVYVLEERK</sequence>
<dbReference type="PANTHER" id="PTHR30217:SF6">
    <property type="entry name" value="TRNA HYDROXYLATION PROTEIN P"/>
    <property type="match status" value="1"/>
</dbReference>
<proteinExistence type="inferred from homology"/>
<gene>
    <name evidence="4" type="ordered locus">Cag_0547</name>
</gene>
<dbReference type="AlphaFoldDB" id="Q3AT55"/>
<dbReference type="EMBL" id="CP000108">
    <property type="protein sequence ID" value="ABB27820.1"/>
    <property type="molecule type" value="Genomic_DNA"/>
</dbReference>
<reference evidence="4" key="1">
    <citation type="submission" date="2005-08" db="EMBL/GenBank/DDBJ databases">
        <title>Complete sequence of Chlorobium chlorochromatii CaD3.</title>
        <authorList>
            <person name="Copeland A."/>
            <person name="Lucas S."/>
            <person name="Lapidus A."/>
            <person name="Barry K."/>
            <person name="Detter J.C."/>
            <person name="Glavina T."/>
            <person name="Hammon N."/>
            <person name="Israni S."/>
            <person name="Pitluck S."/>
            <person name="Bryant D."/>
            <person name="Schmutz J."/>
            <person name="Larimer F."/>
            <person name="Land M."/>
            <person name="Kyrpides N."/>
            <person name="Ivanova N."/>
            <person name="Richardson P."/>
        </authorList>
    </citation>
    <scope>NUCLEOTIDE SEQUENCE [LARGE SCALE GENOMIC DNA]</scope>
    <source>
        <strain evidence="4">CaD3</strain>
    </source>
</reference>
<organism evidence="4">
    <name type="scientific">Chlorobium chlorochromatii (strain CaD3)</name>
    <dbReference type="NCBI Taxonomy" id="340177"/>
    <lineage>
        <taxon>Bacteria</taxon>
        <taxon>Pseudomonadati</taxon>
        <taxon>Chlorobiota</taxon>
        <taxon>Chlorobiia</taxon>
        <taxon>Chlorobiales</taxon>
        <taxon>Chlorobiaceae</taxon>
        <taxon>Chlorobium/Pelodictyon group</taxon>
        <taxon>Chlorobium</taxon>
    </lineage>
</organism>
<name>Q3AT55_CHLCH</name>
<dbReference type="GO" id="GO:0008233">
    <property type="term" value="F:peptidase activity"/>
    <property type="evidence" value="ECO:0007669"/>
    <property type="project" value="UniProtKB-KW"/>
</dbReference>
<dbReference type="PANTHER" id="PTHR30217">
    <property type="entry name" value="PEPTIDASE U32 FAMILY"/>
    <property type="match status" value="1"/>
</dbReference>
<keyword evidence="1" id="KW-0645">Protease</keyword>
<dbReference type="MEROPS" id="U32.001"/>
<accession>Q3AT55</accession>
<dbReference type="GO" id="GO:0006508">
    <property type="term" value="P:proteolysis"/>
    <property type="evidence" value="ECO:0007669"/>
    <property type="project" value="UniProtKB-KW"/>
</dbReference>
<keyword evidence="2" id="KW-0378">Hydrolase</keyword>
<dbReference type="STRING" id="340177.Cag_0547"/>
<dbReference type="PROSITE" id="PS01276">
    <property type="entry name" value="PEPTIDASE_U32"/>
    <property type="match status" value="1"/>
</dbReference>